<dbReference type="AlphaFoldDB" id="A0A8K0ISE0"/>
<sequence length="75" mass="8137">MHDSITASKALRTHLCVIHSGPITHTTMIYAAYAALLINFEGWMADNVAGSCQLTTTTHLEISSASWRASWLSSS</sequence>
<gene>
    <name evidence="1" type="ORF">COCNU_13G001420</name>
</gene>
<evidence type="ECO:0000313" key="1">
    <source>
        <dbReference type="EMBL" id="KAG1366352.1"/>
    </source>
</evidence>
<comment type="caution">
    <text evidence="1">The sequence shown here is derived from an EMBL/GenBank/DDBJ whole genome shotgun (WGS) entry which is preliminary data.</text>
</comment>
<dbReference type="EMBL" id="CM017884">
    <property type="protein sequence ID" value="KAG1366352.1"/>
    <property type="molecule type" value="Genomic_DNA"/>
</dbReference>
<dbReference type="Proteomes" id="UP000797356">
    <property type="component" value="Chromosome 13"/>
</dbReference>
<name>A0A8K0ISE0_COCNU</name>
<organism evidence="1 2">
    <name type="scientific">Cocos nucifera</name>
    <name type="common">Coconut palm</name>
    <dbReference type="NCBI Taxonomy" id="13894"/>
    <lineage>
        <taxon>Eukaryota</taxon>
        <taxon>Viridiplantae</taxon>
        <taxon>Streptophyta</taxon>
        <taxon>Embryophyta</taxon>
        <taxon>Tracheophyta</taxon>
        <taxon>Spermatophyta</taxon>
        <taxon>Magnoliopsida</taxon>
        <taxon>Liliopsida</taxon>
        <taxon>Arecaceae</taxon>
        <taxon>Arecoideae</taxon>
        <taxon>Cocoseae</taxon>
        <taxon>Attaleinae</taxon>
        <taxon>Cocos</taxon>
    </lineage>
</organism>
<protein>
    <submittedName>
        <fullName evidence="1">Putative thioredoxin reductase NTRA-like</fullName>
    </submittedName>
</protein>
<evidence type="ECO:0000313" key="2">
    <source>
        <dbReference type="Proteomes" id="UP000797356"/>
    </source>
</evidence>
<accession>A0A8K0ISE0</accession>
<reference evidence="1" key="1">
    <citation type="journal article" date="2017" name="Gigascience">
        <title>The genome draft of coconut (Cocos nucifera).</title>
        <authorList>
            <person name="Xiao Y."/>
            <person name="Xu P."/>
            <person name="Fan H."/>
            <person name="Baudouin L."/>
            <person name="Xia W."/>
            <person name="Bocs S."/>
            <person name="Xu J."/>
            <person name="Li Q."/>
            <person name="Guo A."/>
            <person name="Zhou L."/>
            <person name="Li J."/>
            <person name="Wu Y."/>
            <person name="Ma Z."/>
            <person name="Armero A."/>
            <person name="Issali A.E."/>
            <person name="Liu N."/>
            <person name="Peng M."/>
            <person name="Yang Y."/>
        </authorList>
    </citation>
    <scope>NUCLEOTIDE SEQUENCE</scope>
    <source>
        <tissue evidence="1">Spear leaf of Hainan Tall coconut</tissue>
    </source>
</reference>
<keyword evidence="2" id="KW-1185">Reference proteome</keyword>
<proteinExistence type="predicted"/>
<reference evidence="1" key="2">
    <citation type="submission" date="2019-07" db="EMBL/GenBank/DDBJ databases">
        <authorList>
            <person name="Yang Y."/>
            <person name="Bocs S."/>
            <person name="Baudouin L."/>
        </authorList>
    </citation>
    <scope>NUCLEOTIDE SEQUENCE</scope>
    <source>
        <tissue evidence="1">Spear leaf of Hainan Tall coconut</tissue>
    </source>
</reference>